<protein>
    <recommendedName>
        <fullName evidence="5">FAD-binding domain-containing protein</fullName>
    </recommendedName>
</protein>
<name>A0A1X2INQ7_9FUNG</name>
<evidence type="ECO:0000313" key="7">
    <source>
        <dbReference type="Proteomes" id="UP000193560"/>
    </source>
</evidence>
<dbReference type="PRINTS" id="PR00420">
    <property type="entry name" value="RNGMNOXGNASE"/>
</dbReference>
<dbReference type="Proteomes" id="UP000193560">
    <property type="component" value="Unassembled WGS sequence"/>
</dbReference>
<dbReference type="AlphaFoldDB" id="A0A1X2INQ7"/>
<organism evidence="6 7">
    <name type="scientific">Absidia repens</name>
    <dbReference type="NCBI Taxonomy" id="90262"/>
    <lineage>
        <taxon>Eukaryota</taxon>
        <taxon>Fungi</taxon>
        <taxon>Fungi incertae sedis</taxon>
        <taxon>Mucoromycota</taxon>
        <taxon>Mucoromycotina</taxon>
        <taxon>Mucoromycetes</taxon>
        <taxon>Mucorales</taxon>
        <taxon>Cunninghamellaceae</taxon>
        <taxon>Absidia</taxon>
    </lineage>
</organism>
<evidence type="ECO:0000313" key="6">
    <source>
        <dbReference type="EMBL" id="ORZ19649.1"/>
    </source>
</evidence>
<keyword evidence="4" id="KW-0503">Monooxygenase</keyword>
<keyword evidence="1" id="KW-0285">Flavoprotein</keyword>
<reference evidence="6 7" key="1">
    <citation type="submission" date="2016-07" db="EMBL/GenBank/DDBJ databases">
        <title>Pervasive Adenine N6-methylation of Active Genes in Fungi.</title>
        <authorList>
            <consortium name="DOE Joint Genome Institute"/>
            <person name="Mondo S.J."/>
            <person name="Dannebaum R.O."/>
            <person name="Kuo R.C."/>
            <person name="Labutti K."/>
            <person name="Haridas S."/>
            <person name="Kuo A."/>
            <person name="Salamov A."/>
            <person name="Ahrendt S.R."/>
            <person name="Lipzen A."/>
            <person name="Sullivan W."/>
            <person name="Andreopoulos W.B."/>
            <person name="Clum A."/>
            <person name="Lindquist E."/>
            <person name="Daum C."/>
            <person name="Ramamoorthy G.K."/>
            <person name="Gryganskyi A."/>
            <person name="Culley D."/>
            <person name="Magnuson J.K."/>
            <person name="James T.Y."/>
            <person name="O'Malley M.A."/>
            <person name="Stajich J.E."/>
            <person name="Spatafora J.W."/>
            <person name="Visel A."/>
            <person name="Grigoriev I.V."/>
        </authorList>
    </citation>
    <scope>NUCLEOTIDE SEQUENCE [LARGE SCALE GENOMIC DNA]</scope>
    <source>
        <strain evidence="6 7">NRRL 1336</strain>
    </source>
</reference>
<keyword evidence="3" id="KW-0560">Oxidoreductase</keyword>
<dbReference type="Pfam" id="PF01494">
    <property type="entry name" value="FAD_binding_3"/>
    <property type="match status" value="1"/>
</dbReference>
<dbReference type="STRING" id="90262.A0A1X2INQ7"/>
<accession>A0A1X2INQ7</accession>
<keyword evidence="7" id="KW-1185">Reference proteome</keyword>
<sequence length="447" mass="49803">MAITQPVLIIGGGLSGLSLAQALKHQGIPYKLFERDAGKDDRMSQGWSISMHFCLPALSKAIDPSHFSTLGSKASVNTHQPDNIQFTMVDGITNKKLVSFDLNSIQASLPKGQSYPMFRINRRRFRAWLLEGLDVTWMKRLESYRILSDDEQAGGGVEATFTDGTTARGSVLVGADGVNSMVCKQLMAIEKDNTDAFNQATTVNPTRCLVVLRWLTEDEYAPLRELSKIHLMAFGALHRGKDQKQETVGLFVSLNDIDPNPNVKRRFQVILSLSRFDESQDIPWYNDNKDRLQQFKSWAKDGFEGDLQKVLLEAPEGDDDQDQATVTYITLRERYPQSDCLAKHQGRIALVGDAAHTMTMFRGEGGNHAILDATVLGQALGDAYNVDKETTLYDAIEKYNKEMIPRGTKAVEESHQAAYNAHKAPHLLVKSMELLINAVKTGTVRQL</sequence>
<dbReference type="OrthoDB" id="655030at2759"/>
<gene>
    <name evidence="6" type="ORF">BCR42DRAFT_449365</name>
</gene>
<keyword evidence="2" id="KW-0274">FAD</keyword>
<proteinExistence type="predicted"/>
<evidence type="ECO:0000259" key="5">
    <source>
        <dbReference type="Pfam" id="PF01494"/>
    </source>
</evidence>
<dbReference type="GO" id="GO:0071949">
    <property type="term" value="F:FAD binding"/>
    <property type="evidence" value="ECO:0007669"/>
    <property type="project" value="InterPro"/>
</dbReference>
<dbReference type="InterPro" id="IPR002938">
    <property type="entry name" value="FAD-bd"/>
</dbReference>
<comment type="caution">
    <text evidence="6">The sequence shown here is derived from an EMBL/GenBank/DDBJ whole genome shotgun (WGS) entry which is preliminary data.</text>
</comment>
<dbReference type="PANTHER" id="PTHR47178:SF1">
    <property type="entry name" value="FAD-BINDING DOMAIN-CONTAINING PROTEIN-RELATED"/>
    <property type="match status" value="1"/>
</dbReference>
<evidence type="ECO:0000256" key="3">
    <source>
        <dbReference type="ARBA" id="ARBA00023002"/>
    </source>
</evidence>
<evidence type="ECO:0000256" key="4">
    <source>
        <dbReference type="ARBA" id="ARBA00023033"/>
    </source>
</evidence>
<dbReference type="EMBL" id="MCGE01000007">
    <property type="protein sequence ID" value="ORZ19649.1"/>
    <property type="molecule type" value="Genomic_DNA"/>
</dbReference>
<dbReference type="GO" id="GO:0004497">
    <property type="term" value="F:monooxygenase activity"/>
    <property type="evidence" value="ECO:0007669"/>
    <property type="project" value="UniProtKB-KW"/>
</dbReference>
<evidence type="ECO:0000256" key="2">
    <source>
        <dbReference type="ARBA" id="ARBA00022827"/>
    </source>
</evidence>
<dbReference type="InterPro" id="IPR036188">
    <property type="entry name" value="FAD/NAD-bd_sf"/>
</dbReference>
<dbReference type="SUPFAM" id="SSF51905">
    <property type="entry name" value="FAD/NAD(P)-binding domain"/>
    <property type="match status" value="1"/>
</dbReference>
<evidence type="ECO:0000256" key="1">
    <source>
        <dbReference type="ARBA" id="ARBA00022630"/>
    </source>
</evidence>
<dbReference type="PANTHER" id="PTHR47178">
    <property type="entry name" value="MONOOXYGENASE, FAD-BINDING"/>
    <property type="match status" value="1"/>
</dbReference>
<feature type="domain" description="FAD-binding" evidence="5">
    <location>
        <begin position="344"/>
        <end position="413"/>
    </location>
</feature>
<dbReference type="Gene3D" id="3.50.50.60">
    <property type="entry name" value="FAD/NAD(P)-binding domain"/>
    <property type="match status" value="1"/>
</dbReference>